<reference evidence="2" key="1">
    <citation type="submission" date="2023-07" db="EMBL/GenBank/DDBJ databases">
        <title>draft genome sequence of fig (Ficus carica).</title>
        <authorList>
            <person name="Takahashi T."/>
            <person name="Nishimura K."/>
        </authorList>
    </citation>
    <scope>NUCLEOTIDE SEQUENCE</scope>
</reference>
<dbReference type="EMBL" id="BTGU01000007">
    <property type="protein sequence ID" value="GMN38171.1"/>
    <property type="molecule type" value="Genomic_DNA"/>
</dbReference>
<comment type="caution">
    <text evidence="2">The sequence shown here is derived from an EMBL/GenBank/DDBJ whole genome shotgun (WGS) entry which is preliminary data.</text>
</comment>
<keyword evidence="3" id="KW-1185">Reference proteome</keyword>
<feature type="region of interest" description="Disordered" evidence="1">
    <location>
        <begin position="26"/>
        <end position="60"/>
    </location>
</feature>
<proteinExistence type="predicted"/>
<evidence type="ECO:0000313" key="2">
    <source>
        <dbReference type="EMBL" id="GMN38171.1"/>
    </source>
</evidence>
<protein>
    <submittedName>
        <fullName evidence="2">Uncharacterized protein</fullName>
    </submittedName>
</protein>
<accession>A0AA88D0V4</accession>
<sequence length="60" mass="6892">MSPYHPNGRAHGIRLVEVKYPYTRSMSTCRDHSECDPSGSPEDPDPWEMPINKEVPHSLR</sequence>
<name>A0AA88D0V4_FICCA</name>
<evidence type="ECO:0000256" key="1">
    <source>
        <dbReference type="SAM" id="MobiDB-lite"/>
    </source>
</evidence>
<dbReference type="Proteomes" id="UP001187192">
    <property type="component" value="Unassembled WGS sequence"/>
</dbReference>
<organism evidence="2 3">
    <name type="scientific">Ficus carica</name>
    <name type="common">Common fig</name>
    <dbReference type="NCBI Taxonomy" id="3494"/>
    <lineage>
        <taxon>Eukaryota</taxon>
        <taxon>Viridiplantae</taxon>
        <taxon>Streptophyta</taxon>
        <taxon>Embryophyta</taxon>
        <taxon>Tracheophyta</taxon>
        <taxon>Spermatophyta</taxon>
        <taxon>Magnoliopsida</taxon>
        <taxon>eudicotyledons</taxon>
        <taxon>Gunneridae</taxon>
        <taxon>Pentapetalae</taxon>
        <taxon>rosids</taxon>
        <taxon>fabids</taxon>
        <taxon>Rosales</taxon>
        <taxon>Moraceae</taxon>
        <taxon>Ficeae</taxon>
        <taxon>Ficus</taxon>
    </lineage>
</organism>
<dbReference type="AlphaFoldDB" id="A0AA88D0V4"/>
<evidence type="ECO:0000313" key="3">
    <source>
        <dbReference type="Proteomes" id="UP001187192"/>
    </source>
</evidence>
<gene>
    <name evidence="2" type="ORF">TIFTF001_007409</name>
</gene>